<evidence type="ECO:0000256" key="1">
    <source>
        <dbReference type="ARBA" id="ARBA00022490"/>
    </source>
</evidence>
<comment type="catalytic activity">
    <reaction evidence="6 7">
        <text>cytidine(34) in tRNA(Ile2) + L-lysine + ATP = lysidine(34) in tRNA(Ile2) + AMP + diphosphate + H(+)</text>
        <dbReference type="Rhea" id="RHEA:43744"/>
        <dbReference type="Rhea" id="RHEA-COMP:10625"/>
        <dbReference type="Rhea" id="RHEA-COMP:10670"/>
        <dbReference type="ChEBI" id="CHEBI:15378"/>
        <dbReference type="ChEBI" id="CHEBI:30616"/>
        <dbReference type="ChEBI" id="CHEBI:32551"/>
        <dbReference type="ChEBI" id="CHEBI:33019"/>
        <dbReference type="ChEBI" id="CHEBI:82748"/>
        <dbReference type="ChEBI" id="CHEBI:83665"/>
        <dbReference type="ChEBI" id="CHEBI:456215"/>
        <dbReference type="EC" id="6.3.4.19"/>
    </reaction>
</comment>
<dbReference type="Pfam" id="PF01171">
    <property type="entry name" value="ATP_bind_3"/>
    <property type="match status" value="1"/>
</dbReference>
<dbReference type="CDD" id="cd01992">
    <property type="entry name" value="TilS_N"/>
    <property type="match status" value="1"/>
</dbReference>
<dbReference type="PANTHER" id="PTHR43033:SF1">
    <property type="entry name" value="TRNA(ILE)-LYSIDINE SYNTHASE-RELATED"/>
    <property type="match status" value="1"/>
</dbReference>
<dbReference type="Proteomes" id="UP001500851">
    <property type="component" value="Unassembled WGS sequence"/>
</dbReference>
<feature type="binding site" evidence="7">
    <location>
        <begin position="44"/>
        <end position="49"/>
    </location>
    <ligand>
        <name>ATP</name>
        <dbReference type="ChEBI" id="CHEBI:30616"/>
    </ligand>
</feature>
<dbReference type="InterPro" id="IPR014729">
    <property type="entry name" value="Rossmann-like_a/b/a_fold"/>
</dbReference>
<dbReference type="NCBIfam" id="TIGR02432">
    <property type="entry name" value="lysidine_TilS_N"/>
    <property type="match status" value="1"/>
</dbReference>
<reference evidence="10 11" key="1">
    <citation type="journal article" date="2019" name="Int. J. Syst. Evol. Microbiol.">
        <title>The Global Catalogue of Microorganisms (GCM) 10K type strain sequencing project: providing services to taxonomists for standard genome sequencing and annotation.</title>
        <authorList>
            <consortium name="The Broad Institute Genomics Platform"/>
            <consortium name="The Broad Institute Genome Sequencing Center for Infectious Disease"/>
            <person name="Wu L."/>
            <person name="Ma J."/>
        </authorList>
    </citation>
    <scope>NUCLEOTIDE SEQUENCE [LARGE SCALE GENOMIC DNA]</scope>
    <source>
        <strain evidence="10 11">JCM 14736</strain>
    </source>
</reference>
<keyword evidence="3 7" id="KW-0819">tRNA processing</keyword>
<evidence type="ECO:0000259" key="9">
    <source>
        <dbReference type="Pfam" id="PF09179"/>
    </source>
</evidence>
<evidence type="ECO:0000313" key="10">
    <source>
        <dbReference type="EMBL" id="GAA1783122.1"/>
    </source>
</evidence>
<dbReference type="InterPro" id="IPR011063">
    <property type="entry name" value="TilS/TtcA_N"/>
</dbReference>
<feature type="domain" description="tRNA(Ile)-lysidine synthase substrate-binding" evidence="9">
    <location>
        <begin position="270"/>
        <end position="332"/>
    </location>
</feature>
<dbReference type="SUPFAM" id="SSF82829">
    <property type="entry name" value="MesJ substrate recognition domain-like"/>
    <property type="match status" value="1"/>
</dbReference>
<dbReference type="Gene3D" id="1.20.59.20">
    <property type="match status" value="1"/>
</dbReference>
<name>A0ABN2LBT3_9MICO</name>
<dbReference type="InterPro" id="IPR012795">
    <property type="entry name" value="tRNA_Ile_lys_synt_N"/>
</dbReference>
<keyword evidence="2 7" id="KW-0436">Ligase</keyword>
<dbReference type="Pfam" id="PF09179">
    <property type="entry name" value="TilS"/>
    <property type="match status" value="1"/>
</dbReference>
<sequence length="354" mass="37039">MTPRLPPLDPAVAEIRLALRRALGSGESAVARRSDVPLALVALSGGADSLALAAAAAHEARAGGHRFGAEVVDHGLQEGSADVAERAAGQARALGLDPVLVRPVDVDAADPDGPEAAARRARYAALEAAADETGAAAILTAHTRDDQAEQVLLGLSRGSGTRSIAGIPPRRGRILRPLLGVPRSSTEAACAAQGLDPWTDPQNADPAFARVRARISVLPVLERELGPGAAAALARSAEQAREDADALDGMVDECIEELVEFAEAGIAVLIPALAANPAAIRHRVIRRVARDEFGALLSRTHTLEIDRLITEWRGQGPLTVPGATVVRAGERLVFTAATPFEREQESHGRVPPRR</sequence>
<evidence type="ECO:0000256" key="4">
    <source>
        <dbReference type="ARBA" id="ARBA00022741"/>
    </source>
</evidence>
<dbReference type="PANTHER" id="PTHR43033">
    <property type="entry name" value="TRNA(ILE)-LYSIDINE SYNTHASE-RELATED"/>
    <property type="match status" value="1"/>
</dbReference>
<dbReference type="InterPro" id="IPR015262">
    <property type="entry name" value="tRNA_Ile_lys_synt_subst-bd"/>
</dbReference>
<organism evidence="10 11">
    <name type="scientific">Leucobacter iarius</name>
    <dbReference type="NCBI Taxonomy" id="333963"/>
    <lineage>
        <taxon>Bacteria</taxon>
        <taxon>Bacillati</taxon>
        <taxon>Actinomycetota</taxon>
        <taxon>Actinomycetes</taxon>
        <taxon>Micrococcales</taxon>
        <taxon>Microbacteriaceae</taxon>
        <taxon>Leucobacter</taxon>
    </lineage>
</organism>
<dbReference type="EC" id="6.3.4.19" evidence="7"/>
<evidence type="ECO:0000256" key="5">
    <source>
        <dbReference type="ARBA" id="ARBA00022840"/>
    </source>
</evidence>
<comment type="domain">
    <text evidence="7">The N-terminal region contains the highly conserved SGGXDS motif, predicted to be a P-loop motif involved in ATP binding.</text>
</comment>
<dbReference type="HAMAP" id="MF_01161">
    <property type="entry name" value="tRNA_Ile_lys_synt"/>
    <property type="match status" value="1"/>
</dbReference>
<dbReference type="InterPro" id="IPR012094">
    <property type="entry name" value="tRNA_Ile_lys_synt"/>
</dbReference>
<evidence type="ECO:0000256" key="3">
    <source>
        <dbReference type="ARBA" id="ARBA00022694"/>
    </source>
</evidence>
<gene>
    <name evidence="7 10" type="primary">tilS</name>
    <name evidence="10" type="ORF">GCM10009768_09990</name>
</gene>
<dbReference type="Gene3D" id="3.40.50.620">
    <property type="entry name" value="HUPs"/>
    <property type="match status" value="1"/>
</dbReference>
<evidence type="ECO:0000256" key="6">
    <source>
        <dbReference type="ARBA" id="ARBA00048539"/>
    </source>
</evidence>
<keyword evidence="4 7" id="KW-0547">Nucleotide-binding</keyword>
<accession>A0ABN2LBT3</accession>
<evidence type="ECO:0000259" key="8">
    <source>
        <dbReference type="Pfam" id="PF01171"/>
    </source>
</evidence>
<comment type="function">
    <text evidence="7">Ligates lysine onto the cytidine present at position 34 of the AUA codon-specific tRNA(Ile) that contains the anticodon CAU, in an ATP-dependent manner. Cytidine is converted to lysidine, thus changing the amino acid specificity of the tRNA from methionine to isoleucine.</text>
</comment>
<protein>
    <recommendedName>
        <fullName evidence="7">tRNA(Ile)-lysidine synthase</fullName>
        <ecNumber evidence="7">6.3.4.19</ecNumber>
    </recommendedName>
    <alternativeName>
        <fullName evidence="7">tRNA(Ile)-2-lysyl-cytidine synthase</fullName>
    </alternativeName>
    <alternativeName>
        <fullName evidence="7">tRNA(Ile)-lysidine synthetase</fullName>
    </alternativeName>
</protein>
<comment type="caution">
    <text evidence="10">The sequence shown here is derived from an EMBL/GenBank/DDBJ whole genome shotgun (WGS) entry which is preliminary data.</text>
</comment>
<keyword evidence="1 7" id="KW-0963">Cytoplasm</keyword>
<dbReference type="SUPFAM" id="SSF52402">
    <property type="entry name" value="Adenine nucleotide alpha hydrolases-like"/>
    <property type="match status" value="1"/>
</dbReference>
<evidence type="ECO:0000256" key="2">
    <source>
        <dbReference type="ARBA" id="ARBA00022598"/>
    </source>
</evidence>
<evidence type="ECO:0000256" key="7">
    <source>
        <dbReference type="HAMAP-Rule" id="MF_01161"/>
    </source>
</evidence>
<proteinExistence type="inferred from homology"/>
<keyword evidence="5 7" id="KW-0067">ATP-binding</keyword>
<keyword evidence="11" id="KW-1185">Reference proteome</keyword>
<comment type="subcellular location">
    <subcellularLocation>
        <location evidence="7">Cytoplasm</location>
    </subcellularLocation>
</comment>
<dbReference type="EMBL" id="BAAAOB010000001">
    <property type="protein sequence ID" value="GAA1783122.1"/>
    <property type="molecule type" value="Genomic_DNA"/>
</dbReference>
<dbReference type="RefSeq" id="WP_344030099.1">
    <property type="nucleotide sequence ID" value="NZ_BAAAOB010000001.1"/>
</dbReference>
<evidence type="ECO:0000313" key="11">
    <source>
        <dbReference type="Proteomes" id="UP001500851"/>
    </source>
</evidence>
<feature type="domain" description="tRNA(Ile)-lysidine/2-thiocytidine synthase N-terminal" evidence="8">
    <location>
        <begin position="40"/>
        <end position="214"/>
    </location>
</feature>
<comment type="similarity">
    <text evidence="7">Belongs to the tRNA(Ile)-lysidine synthase family.</text>
</comment>